<evidence type="ECO:0000256" key="2">
    <source>
        <dbReference type="SAM" id="Phobius"/>
    </source>
</evidence>
<dbReference type="AlphaFoldDB" id="A0A3M6X0U9"/>
<dbReference type="InterPro" id="IPR025187">
    <property type="entry name" value="DUF4112"/>
</dbReference>
<keyword evidence="2" id="KW-1133">Transmembrane helix</keyword>
<organism evidence="3 4">
    <name type="scientific">Hortaea werneckii</name>
    <name type="common">Black yeast</name>
    <name type="synonym">Cladosporium werneckii</name>
    <dbReference type="NCBI Taxonomy" id="91943"/>
    <lineage>
        <taxon>Eukaryota</taxon>
        <taxon>Fungi</taxon>
        <taxon>Dikarya</taxon>
        <taxon>Ascomycota</taxon>
        <taxon>Pezizomycotina</taxon>
        <taxon>Dothideomycetes</taxon>
        <taxon>Dothideomycetidae</taxon>
        <taxon>Mycosphaerellales</taxon>
        <taxon>Teratosphaeriaceae</taxon>
        <taxon>Hortaea</taxon>
    </lineage>
</organism>
<evidence type="ECO:0008006" key="5">
    <source>
        <dbReference type="Google" id="ProtNLM"/>
    </source>
</evidence>
<dbReference type="Proteomes" id="UP000281245">
    <property type="component" value="Unassembled WGS sequence"/>
</dbReference>
<evidence type="ECO:0000256" key="1">
    <source>
        <dbReference type="SAM" id="MobiDB-lite"/>
    </source>
</evidence>
<feature type="transmembrane region" description="Helical" evidence="2">
    <location>
        <begin position="104"/>
        <end position="122"/>
    </location>
</feature>
<dbReference type="PANTHER" id="PTHR35519">
    <property type="entry name" value="MEMBRANE PROTEINS"/>
    <property type="match status" value="1"/>
</dbReference>
<keyword evidence="2" id="KW-0472">Membrane</keyword>
<keyword evidence="2" id="KW-0812">Transmembrane</keyword>
<feature type="compositionally biased region" description="Low complexity" evidence="1">
    <location>
        <begin position="235"/>
        <end position="245"/>
    </location>
</feature>
<comment type="caution">
    <text evidence="3">The sequence shown here is derived from an EMBL/GenBank/DDBJ whole genome shotgun (WGS) entry which is preliminary data.</text>
</comment>
<dbReference type="PANTHER" id="PTHR35519:SF2">
    <property type="entry name" value="PH DOMAIN PROTEIN"/>
    <property type="match status" value="1"/>
</dbReference>
<feature type="transmembrane region" description="Helical" evidence="2">
    <location>
        <begin position="143"/>
        <end position="163"/>
    </location>
</feature>
<name>A0A3M6X0U9_HORWE</name>
<gene>
    <name evidence="3" type="ORF">D0869_04525</name>
</gene>
<dbReference type="OrthoDB" id="2103474at2759"/>
<proteinExistence type="predicted"/>
<evidence type="ECO:0000313" key="3">
    <source>
        <dbReference type="EMBL" id="RMX84505.1"/>
    </source>
</evidence>
<dbReference type="EMBL" id="QWIJ01000279">
    <property type="protein sequence ID" value="RMX84505.1"/>
    <property type="molecule type" value="Genomic_DNA"/>
</dbReference>
<dbReference type="Pfam" id="PF13430">
    <property type="entry name" value="DUF4112"/>
    <property type="match status" value="1"/>
</dbReference>
<feature type="compositionally biased region" description="Basic and acidic residues" evidence="1">
    <location>
        <begin position="184"/>
        <end position="197"/>
    </location>
</feature>
<dbReference type="VEuPathDB" id="FungiDB:BTJ68_06963"/>
<accession>A0A3M6X0U9</accession>
<protein>
    <recommendedName>
        <fullName evidence="5">DUF4112 domain-containing protein</fullName>
    </recommendedName>
</protein>
<feature type="region of interest" description="Disordered" evidence="1">
    <location>
        <begin position="184"/>
        <end position="275"/>
    </location>
</feature>
<reference evidence="3 4" key="1">
    <citation type="journal article" date="2018" name="BMC Genomics">
        <title>Genomic evidence for intraspecific hybridization in a clonal and extremely halotolerant yeast.</title>
        <authorList>
            <person name="Gostincar C."/>
            <person name="Stajich J.E."/>
            <person name="Zupancic J."/>
            <person name="Zalar P."/>
            <person name="Gunde-Cimerman N."/>
        </authorList>
    </citation>
    <scope>NUCLEOTIDE SEQUENCE [LARGE SCALE GENOMIC DNA]</scope>
    <source>
        <strain evidence="3 4">EXF-6656</strain>
    </source>
</reference>
<sequence length="275" mass="31328">MWKRYHFANMAAAVGKYAAQKMLRKQMGKYEGKKVEQGDDPYFAMIEDPKRPGKFKKVKKQIPDYLSEHDAMILARVRKSAYCLDMCLFNLFGIRFGWEAVIGIIPAAGDAIGLALAYLVFMQCCKIDGGLPSSVKSRMIINIIMDFIVGLVPFVGDIADAAFKCNTKNVRLLERHLDQKYKPNRRDERDYAGVDKAQRRKNRASGIYMRNDPPPATVFEDFSDNEQYGSDPVQRPSASRQPSGRRGSRRGSRRERPEMSQRGTSGRQETGRTRR</sequence>
<evidence type="ECO:0000313" key="4">
    <source>
        <dbReference type="Proteomes" id="UP000281245"/>
    </source>
</evidence>